<dbReference type="CDD" id="cd05010">
    <property type="entry name" value="SIS_AgaS_like"/>
    <property type="match status" value="1"/>
</dbReference>
<evidence type="ECO:0000256" key="1">
    <source>
        <dbReference type="ARBA" id="ARBA00007748"/>
    </source>
</evidence>
<proteinExistence type="inferred from homology"/>
<dbReference type="GO" id="GO:0009401">
    <property type="term" value="P:phosphoenolpyruvate-dependent sugar phosphotransferase system"/>
    <property type="evidence" value="ECO:0007669"/>
    <property type="project" value="TreeGrafter"/>
</dbReference>
<dbReference type="EMBL" id="UFWZ01000001">
    <property type="protein sequence ID" value="SUY46251.1"/>
    <property type="molecule type" value="Genomic_DNA"/>
</dbReference>
<feature type="domain" description="SIS" evidence="5">
    <location>
        <begin position="219"/>
        <end position="368"/>
    </location>
</feature>
<keyword evidence="3" id="KW-0378">Hydrolase</keyword>
<dbReference type="EC" id="5.3.1.-" evidence="6"/>
<dbReference type="OrthoDB" id="9779207at2"/>
<comment type="similarity">
    <text evidence="1">Belongs to the SIS family. AgaS subfamily.</text>
</comment>
<dbReference type="PANTHER" id="PTHR32502:SF3">
    <property type="entry name" value="D-GALACTOSAMINE-6-PHOSPHATE DEAMINASE AGAS-RELATED"/>
    <property type="match status" value="1"/>
</dbReference>
<evidence type="ECO:0000256" key="3">
    <source>
        <dbReference type="ARBA" id="ARBA00022801"/>
    </source>
</evidence>
<dbReference type="AlphaFoldDB" id="A0A381J6Q3"/>
<dbReference type="InterPro" id="IPR001347">
    <property type="entry name" value="SIS_dom"/>
</dbReference>
<dbReference type="InterPro" id="IPR035466">
    <property type="entry name" value="GlmS/AgaS_SIS"/>
</dbReference>
<dbReference type="GO" id="GO:0005886">
    <property type="term" value="C:plasma membrane"/>
    <property type="evidence" value="ECO:0007669"/>
    <property type="project" value="TreeGrafter"/>
</dbReference>
<dbReference type="InterPro" id="IPR046348">
    <property type="entry name" value="SIS_dom_sf"/>
</dbReference>
<evidence type="ECO:0000313" key="7">
    <source>
        <dbReference type="Proteomes" id="UP000254664"/>
    </source>
</evidence>
<accession>A0A381J6Q3</accession>
<dbReference type="InterPro" id="IPR050303">
    <property type="entry name" value="GatZ_KbaZ_carbometab"/>
</dbReference>
<dbReference type="GO" id="GO:0097367">
    <property type="term" value="F:carbohydrate derivative binding"/>
    <property type="evidence" value="ECO:0007669"/>
    <property type="project" value="InterPro"/>
</dbReference>
<dbReference type="GO" id="GO:1901135">
    <property type="term" value="P:carbohydrate derivative metabolic process"/>
    <property type="evidence" value="ECO:0007669"/>
    <property type="project" value="InterPro"/>
</dbReference>
<protein>
    <submittedName>
        <fullName evidence="6">Tagatose-6-phosphate aldose/ketose isomerase</fullName>
        <ecNumber evidence="6">5.3.1.-</ecNumber>
    </submittedName>
</protein>
<dbReference type="SUPFAM" id="SSF53697">
    <property type="entry name" value="SIS domain"/>
    <property type="match status" value="1"/>
</dbReference>
<dbReference type="Gene3D" id="3.40.50.10490">
    <property type="entry name" value="Glucose-6-phosphate isomerase like protein, domain 1"/>
    <property type="match status" value="2"/>
</dbReference>
<dbReference type="InterPro" id="IPR035464">
    <property type="entry name" value="SIS_AgaS"/>
</dbReference>
<name>A0A381J6Q3_9CLOT</name>
<keyword evidence="6" id="KW-0413">Isomerase</keyword>
<dbReference type="GO" id="GO:0016853">
    <property type="term" value="F:isomerase activity"/>
    <property type="evidence" value="ECO:0007669"/>
    <property type="project" value="UniProtKB-KW"/>
</dbReference>
<sequence>MKKIFNRAIEEIKDRGALNTATEIYNQPKLWKEVLNILTESKDKIASFMEGAINKEGLRIILTGAGTSAYVGEIAAPYLSKLLGIKVEAIATTDIVSNPKEYLQKNNPTILVSFARSGNSPESVGTFNLSKDLIEDVSQIVITCNKDGELANRVKSSDKDLLLLMPEESNDKSFAMTSSFSCMLLTVLCIFDIKNTDENLINTIIKNATKILDNHCDEINKLVEMDFKRVVYLGSGSLKGLTKESSLKNLELTSGRVDTYNEAVLAFRHGPKSVINDETLIIVFLSNDSYTRKYDLDLIKEIHGDNGEQKVAVISHKEYEELKGHCDYYLSLDKEEIDDAFSAMEFVVFAQLFGMFNSLRLGISPDNPRPDGSVNRVVKGVSIYPFN</sequence>
<reference evidence="6 7" key="1">
    <citation type="submission" date="2018-06" db="EMBL/GenBank/DDBJ databases">
        <authorList>
            <consortium name="Pathogen Informatics"/>
            <person name="Doyle S."/>
        </authorList>
    </citation>
    <scope>NUCLEOTIDE SEQUENCE [LARGE SCALE GENOMIC DNA]</scope>
    <source>
        <strain evidence="6 7">NCTC9836</strain>
    </source>
</reference>
<dbReference type="Proteomes" id="UP000254664">
    <property type="component" value="Unassembled WGS sequence"/>
</dbReference>
<dbReference type="RefSeq" id="WP_115640462.1">
    <property type="nucleotide sequence ID" value="NZ_UFWZ01000001.1"/>
</dbReference>
<organism evidence="6 7">
    <name type="scientific">Clostridium putrefaciens</name>
    <dbReference type="NCBI Taxonomy" id="99675"/>
    <lineage>
        <taxon>Bacteria</taxon>
        <taxon>Bacillati</taxon>
        <taxon>Bacillota</taxon>
        <taxon>Clostridia</taxon>
        <taxon>Eubacteriales</taxon>
        <taxon>Clostridiaceae</taxon>
        <taxon>Clostridium</taxon>
    </lineage>
</organism>
<dbReference type="GO" id="GO:0016787">
    <property type="term" value="F:hydrolase activity"/>
    <property type="evidence" value="ECO:0007669"/>
    <property type="project" value="UniProtKB-KW"/>
</dbReference>
<dbReference type="PROSITE" id="PS51464">
    <property type="entry name" value="SIS"/>
    <property type="match status" value="2"/>
</dbReference>
<evidence type="ECO:0000313" key="6">
    <source>
        <dbReference type="EMBL" id="SUY46251.1"/>
    </source>
</evidence>
<evidence type="ECO:0000256" key="2">
    <source>
        <dbReference type="ARBA" id="ARBA00022737"/>
    </source>
</evidence>
<keyword evidence="2" id="KW-0677">Repeat</keyword>
<feature type="domain" description="SIS" evidence="5">
    <location>
        <begin position="49"/>
        <end position="201"/>
    </location>
</feature>
<dbReference type="Pfam" id="PF01380">
    <property type="entry name" value="SIS"/>
    <property type="match status" value="1"/>
</dbReference>
<evidence type="ECO:0000259" key="5">
    <source>
        <dbReference type="PROSITE" id="PS51464"/>
    </source>
</evidence>
<dbReference type="CDD" id="cd05008">
    <property type="entry name" value="SIS_GlmS_GlmD_1"/>
    <property type="match status" value="1"/>
</dbReference>
<keyword evidence="7" id="KW-1185">Reference proteome</keyword>
<dbReference type="PANTHER" id="PTHR32502">
    <property type="entry name" value="N-ACETYLGALACTOSAMINE PERMEASE II COMPONENT-RELATED"/>
    <property type="match status" value="1"/>
</dbReference>
<evidence type="ECO:0000256" key="4">
    <source>
        <dbReference type="ARBA" id="ARBA00029292"/>
    </source>
</evidence>
<comment type="catalytic activity">
    <reaction evidence="4">
        <text>D-galactosamine 6-phosphate + H2O = D-tagatopyranose 1-phosphate + NH4(+)</text>
        <dbReference type="Rhea" id="RHEA:47680"/>
        <dbReference type="ChEBI" id="CHEBI:15377"/>
        <dbReference type="ChEBI" id="CHEBI:28938"/>
        <dbReference type="ChEBI" id="CHEBI:71674"/>
        <dbReference type="ChEBI" id="CHEBI:138150"/>
    </reaction>
</comment>
<gene>
    <name evidence="6" type="primary">agaS</name>
    <name evidence="6" type="ORF">NCTC9836_00669</name>
</gene>